<dbReference type="PANTHER" id="PTHR10948:SF23">
    <property type="entry name" value="TRANSPOSASE INSI FOR INSERTION SEQUENCE ELEMENT IS30A-RELATED"/>
    <property type="match status" value="1"/>
</dbReference>
<evidence type="ECO:0000256" key="5">
    <source>
        <dbReference type="ARBA" id="ARBA00023172"/>
    </source>
</evidence>
<dbReference type="RefSeq" id="WP_342406431.1">
    <property type="nucleotide sequence ID" value="NZ_JBCFXD010000005.1"/>
</dbReference>
<evidence type="ECO:0000256" key="4">
    <source>
        <dbReference type="ARBA" id="ARBA00023125"/>
    </source>
</evidence>
<dbReference type="InterPro" id="IPR025246">
    <property type="entry name" value="IS30-like_HTH"/>
</dbReference>
<name>A0ABU9M817_STUCH</name>
<sequence length="385" mass="44606">MKQRPRIYYTESQKALMWDRWKAGDSLQHIAQLFDRNHSSIQRILAETGGIRPVARRRSRLALTQTEREEISRALAVGQSIRQIALRLERAPSTVSREINRNGGRRSYRANQAEQAAWERARRPKRCRLAQFPKLAQLVAEKLQIQWSPEQIAGWLKRTYPDATYQVSHETIYRSLFIQARGALKKELLEHLRRSRAMRRLRHHTQKTENHGRISDTLSISERPAVAEDRAVPGHWEGDLLCGSKNSQIATLVERRSRYVMLVKVEGKDTETVVNALIENAQRLPQELYRSLTWDRGKEMAGHKRFTLATDIQVYFCDPQNPWQRGTNENTNGLLRQYFPKGTDLSLYSQDELDQVARQLNERPRKTLGYSTPVECFNHAVASTG</sequence>
<protein>
    <submittedName>
        <fullName evidence="7">IS30 family transposase</fullName>
    </submittedName>
</protein>
<gene>
    <name evidence="7" type="ORF">AAGW23_10510</name>
</gene>
<dbReference type="EMBL" id="JBCFXD010000005">
    <property type="protein sequence ID" value="MEL7559270.1"/>
    <property type="molecule type" value="Genomic_DNA"/>
</dbReference>
<dbReference type="InterPro" id="IPR012337">
    <property type="entry name" value="RNaseH-like_sf"/>
</dbReference>
<evidence type="ECO:0000313" key="7">
    <source>
        <dbReference type="EMBL" id="MEL7559270.1"/>
    </source>
</evidence>
<evidence type="ECO:0000259" key="6">
    <source>
        <dbReference type="PROSITE" id="PS50994"/>
    </source>
</evidence>
<dbReference type="PANTHER" id="PTHR10948">
    <property type="entry name" value="TRANSPOSASE"/>
    <property type="match status" value="1"/>
</dbReference>
<keyword evidence="3" id="KW-0815">Transposition</keyword>
<comment type="caution">
    <text evidence="7">The sequence shown here is derived from an EMBL/GenBank/DDBJ whole genome shotgun (WGS) entry which is preliminary data.</text>
</comment>
<keyword evidence="5" id="KW-0233">DNA recombination</keyword>
<dbReference type="Gene3D" id="3.30.420.10">
    <property type="entry name" value="Ribonuclease H-like superfamily/Ribonuclease H"/>
    <property type="match status" value="1"/>
</dbReference>
<dbReference type="NCBIfam" id="NF033563">
    <property type="entry name" value="transpos_IS30"/>
    <property type="match status" value="1"/>
</dbReference>
<dbReference type="PROSITE" id="PS01043">
    <property type="entry name" value="TRANSPOSASE_IS30"/>
    <property type="match status" value="1"/>
</dbReference>
<dbReference type="Proteomes" id="UP001467669">
    <property type="component" value="Unassembled WGS sequence"/>
</dbReference>
<reference evidence="7 8" key="1">
    <citation type="submission" date="2024-04" db="EMBL/GenBank/DDBJ databases">
        <title>Draft Genome Sequence of Isolates Cultured from Underwater Hawaii Seamounts in the North Pacific Ocean.</title>
        <authorList>
            <person name="Sharma I."/>
            <person name="Darden B."/>
            <person name="Creggett J."/>
            <person name="Taylor S."/>
            <person name="Grant M.P."/>
            <person name="Scott J."/>
            <person name="Attles S."/>
            <person name="Walker S."/>
            <person name="Johnson G."/>
            <person name="St. Cloud C."/>
        </authorList>
    </citation>
    <scope>NUCLEOTIDE SEQUENCE [LARGE SCALE GENOMIC DNA]</scope>
    <source>
        <strain evidence="7 8">03GJ23</strain>
    </source>
</reference>
<dbReference type="InterPro" id="IPR001584">
    <property type="entry name" value="Integrase_cat-core"/>
</dbReference>
<dbReference type="InterPro" id="IPR051917">
    <property type="entry name" value="Transposase-Integrase"/>
</dbReference>
<proteinExistence type="inferred from homology"/>
<evidence type="ECO:0000256" key="1">
    <source>
        <dbReference type="ARBA" id="ARBA00002190"/>
    </source>
</evidence>
<dbReference type="Pfam" id="PF13936">
    <property type="entry name" value="HTH_38"/>
    <property type="match status" value="1"/>
</dbReference>
<dbReference type="InterPro" id="IPR001598">
    <property type="entry name" value="Transposase_IS30_CS"/>
</dbReference>
<keyword evidence="4" id="KW-0238">DNA-binding</keyword>
<dbReference type="SUPFAM" id="SSF53098">
    <property type="entry name" value="Ribonuclease H-like"/>
    <property type="match status" value="1"/>
</dbReference>
<dbReference type="InterPro" id="IPR036397">
    <property type="entry name" value="RNaseH_sf"/>
</dbReference>
<comment type="similarity">
    <text evidence="2">Belongs to the transposase IS30 family.</text>
</comment>
<evidence type="ECO:0000313" key="8">
    <source>
        <dbReference type="Proteomes" id="UP001467669"/>
    </source>
</evidence>
<feature type="domain" description="Integrase catalytic" evidence="6">
    <location>
        <begin position="220"/>
        <end position="381"/>
    </location>
</feature>
<dbReference type="Pfam" id="PF00665">
    <property type="entry name" value="rve"/>
    <property type="match status" value="1"/>
</dbReference>
<accession>A0ABU9M817</accession>
<dbReference type="InterPro" id="IPR053392">
    <property type="entry name" value="Transposase_IS30-like"/>
</dbReference>
<organism evidence="7 8">
    <name type="scientific">Stutzerimonas chloritidismutans</name>
    <name type="common">Pseudomonas chloritidismutans</name>
    <dbReference type="NCBI Taxonomy" id="203192"/>
    <lineage>
        <taxon>Bacteria</taxon>
        <taxon>Pseudomonadati</taxon>
        <taxon>Pseudomonadota</taxon>
        <taxon>Gammaproteobacteria</taxon>
        <taxon>Pseudomonadales</taxon>
        <taxon>Pseudomonadaceae</taxon>
        <taxon>Stutzerimonas</taxon>
    </lineage>
</organism>
<evidence type="ECO:0000256" key="3">
    <source>
        <dbReference type="ARBA" id="ARBA00022578"/>
    </source>
</evidence>
<keyword evidence="8" id="KW-1185">Reference proteome</keyword>
<evidence type="ECO:0000256" key="2">
    <source>
        <dbReference type="ARBA" id="ARBA00006363"/>
    </source>
</evidence>
<comment type="function">
    <text evidence="1">Required for the transposition of the insertion element.</text>
</comment>
<dbReference type="PROSITE" id="PS50994">
    <property type="entry name" value="INTEGRASE"/>
    <property type="match status" value="1"/>
</dbReference>